<protein>
    <recommendedName>
        <fullName evidence="2">Clostripain</fullName>
    </recommendedName>
</protein>
<dbReference type="PANTHER" id="PTHR37835">
    <property type="entry name" value="ALPHA-CLOSTRIPAIN"/>
    <property type="match status" value="1"/>
</dbReference>
<accession>A0A382ICX0</accession>
<feature type="non-terminal residue" evidence="1">
    <location>
        <position position="1"/>
    </location>
</feature>
<dbReference type="Pfam" id="PF03415">
    <property type="entry name" value="Peptidase_C11"/>
    <property type="match status" value="1"/>
</dbReference>
<name>A0A382ICX0_9ZZZZ</name>
<evidence type="ECO:0008006" key="2">
    <source>
        <dbReference type="Google" id="ProtNLM"/>
    </source>
</evidence>
<evidence type="ECO:0000313" key="1">
    <source>
        <dbReference type="EMBL" id="SVB96541.1"/>
    </source>
</evidence>
<dbReference type="Gene3D" id="3.40.50.11970">
    <property type="match status" value="1"/>
</dbReference>
<feature type="non-terminal residue" evidence="1">
    <location>
        <position position="448"/>
    </location>
</feature>
<dbReference type="InterPro" id="IPR005077">
    <property type="entry name" value="Peptidase_C11"/>
</dbReference>
<dbReference type="AlphaFoldDB" id="A0A382ICX0"/>
<proteinExistence type="predicted"/>
<gene>
    <name evidence="1" type="ORF">METZ01_LOCUS249395</name>
</gene>
<reference evidence="1" key="1">
    <citation type="submission" date="2018-05" db="EMBL/GenBank/DDBJ databases">
        <authorList>
            <person name="Lanie J.A."/>
            <person name="Ng W.-L."/>
            <person name="Kazmierczak K.M."/>
            <person name="Andrzejewski T.M."/>
            <person name="Davidsen T.M."/>
            <person name="Wayne K.J."/>
            <person name="Tettelin H."/>
            <person name="Glass J.I."/>
            <person name="Rusch D."/>
            <person name="Podicherti R."/>
            <person name="Tsui H.-C.T."/>
            <person name="Winkler M.E."/>
        </authorList>
    </citation>
    <scope>NUCLEOTIDE SEQUENCE</scope>
</reference>
<organism evidence="1">
    <name type="scientific">marine metagenome</name>
    <dbReference type="NCBI Taxonomy" id="408172"/>
    <lineage>
        <taxon>unclassified sequences</taxon>
        <taxon>metagenomes</taxon>
        <taxon>ecological metagenomes</taxon>
    </lineage>
</organism>
<dbReference type="EMBL" id="UINC01066145">
    <property type="protein sequence ID" value="SVB96541.1"/>
    <property type="molecule type" value="Genomic_DNA"/>
</dbReference>
<dbReference type="PANTHER" id="PTHR37835:SF1">
    <property type="entry name" value="ALPHA-CLOSTRIPAIN"/>
    <property type="match status" value="1"/>
</dbReference>
<sequence length="448" mass="47944">AHSASTTVTATARWPLWTFMVYLAADNNLAAQGFFDIEEMEAAGYDPEVQVVIQAEFSPHEMSRYGVTPALLGLDSWDTFRYVIGDDTRVPDRIDGAVTYGGSVDMTDPANLTEFVQWAQSTYPSERSILVPWNHGGGWMGLIADETDGGGSLMSLSEFKSALLPLPKLDIIDFDMCNMAGYSTLAQLQGQADFAVFSQETVPGKGLPYTEILDAIQDSPTSSSEDVAAYLAARYMVTTAAENPEASITKSAYSLSGFSALDTAIDALGTLLQARLPSWGPGLQVVAASSQHYTIEPLKDLVSFTTVLKANTTEAAVIAAADDVISAATSTSFRIAYLWNNGSATLLESANDVSGSQGLNIVFPSGVGEDNVDTQGSRSVSEFTDAMPTTAWSAFLVDWANLITPHPIVDQGQGNALQMYEVWDTVSFHAGADVDFWLVEPDGNVSVP</sequence>